<evidence type="ECO:0000313" key="1">
    <source>
        <dbReference type="EMBL" id="KAJ0220949.1"/>
    </source>
</evidence>
<name>A0A9R1WC09_LACSA</name>
<accession>A0A9R1WC09</accession>
<proteinExistence type="predicted"/>
<sequence>MTLALSTSFTSMVDSFTIASFHYGEEVRVIGGEYEGAEGIFLKPMFEIWTEERKIIIVEPHFVDGYDNTPMTPPISETTTLTRSPPLASSMSTTGENIVNVESHFLAGNNTTIEASPAMSTPHKSRRRHKYGRCGKYVHLEKTFKNLAPQGSDLRDVERIENLVVPGQY</sequence>
<organism evidence="1 2">
    <name type="scientific">Lactuca sativa</name>
    <name type="common">Garden lettuce</name>
    <dbReference type="NCBI Taxonomy" id="4236"/>
    <lineage>
        <taxon>Eukaryota</taxon>
        <taxon>Viridiplantae</taxon>
        <taxon>Streptophyta</taxon>
        <taxon>Embryophyta</taxon>
        <taxon>Tracheophyta</taxon>
        <taxon>Spermatophyta</taxon>
        <taxon>Magnoliopsida</taxon>
        <taxon>eudicotyledons</taxon>
        <taxon>Gunneridae</taxon>
        <taxon>Pentapetalae</taxon>
        <taxon>asterids</taxon>
        <taxon>campanulids</taxon>
        <taxon>Asterales</taxon>
        <taxon>Asteraceae</taxon>
        <taxon>Cichorioideae</taxon>
        <taxon>Cichorieae</taxon>
        <taxon>Lactucinae</taxon>
        <taxon>Lactuca</taxon>
    </lineage>
</organism>
<comment type="caution">
    <text evidence="1">The sequence shown here is derived from an EMBL/GenBank/DDBJ whole genome shotgun (WGS) entry which is preliminary data.</text>
</comment>
<dbReference type="AlphaFoldDB" id="A0A9R1WC09"/>
<reference evidence="1 2" key="1">
    <citation type="journal article" date="2017" name="Nat. Commun.">
        <title>Genome assembly with in vitro proximity ligation data and whole-genome triplication in lettuce.</title>
        <authorList>
            <person name="Reyes-Chin-Wo S."/>
            <person name="Wang Z."/>
            <person name="Yang X."/>
            <person name="Kozik A."/>
            <person name="Arikit S."/>
            <person name="Song C."/>
            <person name="Xia L."/>
            <person name="Froenicke L."/>
            <person name="Lavelle D.O."/>
            <person name="Truco M.J."/>
            <person name="Xia R."/>
            <person name="Zhu S."/>
            <person name="Xu C."/>
            <person name="Xu H."/>
            <person name="Xu X."/>
            <person name="Cox K."/>
            <person name="Korf I."/>
            <person name="Meyers B.C."/>
            <person name="Michelmore R.W."/>
        </authorList>
    </citation>
    <scope>NUCLEOTIDE SEQUENCE [LARGE SCALE GENOMIC DNA]</scope>
    <source>
        <strain evidence="2">cv. Salinas</strain>
        <tissue evidence="1">Seedlings</tissue>
    </source>
</reference>
<dbReference type="EMBL" id="NBSK02000002">
    <property type="protein sequence ID" value="KAJ0220949.1"/>
    <property type="molecule type" value="Genomic_DNA"/>
</dbReference>
<keyword evidence="2" id="KW-1185">Reference proteome</keyword>
<gene>
    <name evidence="1" type="ORF">LSAT_V11C200070590</name>
</gene>
<evidence type="ECO:0000313" key="2">
    <source>
        <dbReference type="Proteomes" id="UP000235145"/>
    </source>
</evidence>
<dbReference type="Proteomes" id="UP000235145">
    <property type="component" value="Unassembled WGS sequence"/>
</dbReference>
<protein>
    <submittedName>
        <fullName evidence="1">Uncharacterized protein</fullName>
    </submittedName>
</protein>